<accession>A0ABN9S815</accession>
<evidence type="ECO:0000256" key="1">
    <source>
        <dbReference type="SAM" id="MobiDB-lite"/>
    </source>
</evidence>
<feature type="region of interest" description="Disordered" evidence="1">
    <location>
        <begin position="214"/>
        <end position="244"/>
    </location>
</feature>
<name>A0ABN9S815_9DINO</name>
<organism evidence="2 3">
    <name type="scientific">Prorocentrum cordatum</name>
    <dbReference type="NCBI Taxonomy" id="2364126"/>
    <lineage>
        <taxon>Eukaryota</taxon>
        <taxon>Sar</taxon>
        <taxon>Alveolata</taxon>
        <taxon>Dinophyceae</taxon>
        <taxon>Prorocentrales</taxon>
        <taxon>Prorocentraceae</taxon>
        <taxon>Prorocentrum</taxon>
    </lineage>
</organism>
<reference evidence="2" key="1">
    <citation type="submission" date="2023-10" db="EMBL/GenBank/DDBJ databases">
        <authorList>
            <person name="Chen Y."/>
            <person name="Shah S."/>
            <person name="Dougan E. K."/>
            <person name="Thang M."/>
            <person name="Chan C."/>
        </authorList>
    </citation>
    <scope>NUCLEOTIDE SEQUENCE [LARGE SCALE GENOMIC DNA]</scope>
</reference>
<dbReference type="EMBL" id="CAUYUJ010009913">
    <property type="protein sequence ID" value="CAK0828025.1"/>
    <property type="molecule type" value="Genomic_DNA"/>
</dbReference>
<sequence length="292" mass="30254">EAPSGARIRAVFHLKASLALAVLEDGDKEGAGLPLCLLVDLGGAAPPRQLDIPPPCPADGYEPGARRSLPPGLVDVDELEGTLGGATTAALPGGADRLVACELLTQRFQERRDAGAQQALLCLYRSSRVCVVTLQDLEAHSQLLFEEAANDRERSDVPVCCAACHDPDAGSAHVVVGYASMAVRWWQVSLGQCRLLTQVLLACPVQHLALQASPPPDEAAGDAGPAVGGPAGRRAKPPGRPDVAGVGAAAKPASLLVVGLDRSGALVLLVGRAGRSIARLHVCRHCACRRRG</sequence>
<dbReference type="Proteomes" id="UP001189429">
    <property type="component" value="Unassembled WGS sequence"/>
</dbReference>
<comment type="caution">
    <text evidence="2">The sequence shown here is derived from an EMBL/GenBank/DDBJ whole genome shotgun (WGS) entry which is preliminary data.</text>
</comment>
<protein>
    <recommendedName>
        <fullName evidence="4">Anaphase-promoting complex subunit 1</fullName>
    </recommendedName>
</protein>
<evidence type="ECO:0008006" key="4">
    <source>
        <dbReference type="Google" id="ProtNLM"/>
    </source>
</evidence>
<feature type="non-terminal residue" evidence="2">
    <location>
        <position position="1"/>
    </location>
</feature>
<evidence type="ECO:0000313" key="3">
    <source>
        <dbReference type="Proteomes" id="UP001189429"/>
    </source>
</evidence>
<gene>
    <name evidence="2" type="ORF">PCOR1329_LOCUS27391</name>
</gene>
<keyword evidence="3" id="KW-1185">Reference proteome</keyword>
<evidence type="ECO:0000313" key="2">
    <source>
        <dbReference type="EMBL" id="CAK0828025.1"/>
    </source>
</evidence>
<proteinExistence type="predicted"/>